<proteinExistence type="predicted"/>
<organism evidence="1 2">
    <name type="scientific">Goodea atripinnis</name>
    <dbReference type="NCBI Taxonomy" id="208336"/>
    <lineage>
        <taxon>Eukaryota</taxon>
        <taxon>Metazoa</taxon>
        <taxon>Chordata</taxon>
        <taxon>Craniata</taxon>
        <taxon>Vertebrata</taxon>
        <taxon>Euteleostomi</taxon>
        <taxon>Actinopterygii</taxon>
        <taxon>Neopterygii</taxon>
        <taxon>Teleostei</taxon>
        <taxon>Neoteleostei</taxon>
        <taxon>Acanthomorphata</taxon>
        <taxon>Ovalentaria</taxon>
        <taxon>Atherinomorphae</taxon>
        <taxon>Cyprinodontiformes</taxon>
        <taxon>Goodeidae</taxon>
        <taxon>Goodea</taxon>
    </lineage>
</organism>
<name>A0ABV0PP78_9TELE</name>
<protein>
    <submittedName>
        <fullName evidence="1">Uncharacterized protein</fullName>
    </submittedName>
</protein>
<sequence length="145" mass="15503">ALSVKADWKWSALDVSRGFLEVAAAAPGKWGAAVWSPWWSEAISSLHSGIWWSPLLLQAKGQGMLSLDASHLHMACMSMHRGCTTLSTIPRGDEVLGFATCGLGVKILSSSSSSETKVLRDDFVIILLLGDMPRTEEGFLNGAAS</sequence>
<comment type="caution">
    <text evidence="1">The sequence shown here is derived from an EMBL/GenBank/DDBJ whole genome shotgun (WGS) entry which is preliminary data.</text>
</comment>
<dbReference type="Proteomes" id="UP001476798">
    <property type="component" value="Unassembled WGS sequence"/>
</dbReference>
<accession>A0ABV0PP78</accession>
<evidence type="ECO:0000313" key="1">
    <source>
        <dbReference type="EMBL" id="MEQ2185298.1"/>
    </source>
</evidence>
<keyword evidence="2" id="KW-1185">Reference proteome</keyword>
<reference evidence="1 2" key="1">
    <citation type="submission" date="2021-06" db="EMBL/GenBank/DDBJ databases">
        <authorList>
            <person name="Palmer J.M."/>
        </authorList>
    </citation>
    <scope>NUCLEOTIDE SEQUENCE [LARGE SCALE GENOMIC DNA]</scope>
    <source>
        <strain evidence="1 2">GA_2019</strain>
        <tissue evidence="1">Muscle</tissue>
    </source>
</reference>
<dbReference type="EMBL" id="JAHRIO010081272">
    <property type="protein sequence ID" value="MEQ2185298.1"/>
    <property type="molecule type" value="Genomic_DNA"/>
</dbReference>
<feature type="non-terminal residue" evidence="1">
    <location>
        <position position="1"/>
    </location>
</feature>
<gene>
    <name evidence="1" type="ORF">GOODEAATRI_016703</name>
</gene>
<evidence type="ECO:0000313" key="2">
    <source>
        <dbReference type="Proteomes" id="UP001476798"/>
    </source>
</evidence>